<reference evidence="2 3" key="1">
    <citation type="submission" date="2024-05" db="EMBL/GenBank/DDBJ databases">
        <title>Culex pipiens pipiens assembly and annotation.</title>
        <authorList>
            <person name="Alout H."/>
            <person name="Durand T."/>
        </authorList>
    </citation>
    <scope>NUCLEOTIDE SEQUENCE [LARGE SCALE GENOMIC DNA]</scope>
    <source>
        <strain evidence="2">HA-2024</strain>
        <tissue evidence="2">Whole body</tissue>
    </source>
</reference>
<accession>A0ABD1CZV3</accession>
<evidence type="ECO:0000313" key="2">
    <source>
        <dbReference type="EMBL" id="KAL1384001.1"/>
    </source>
</evidence>
<organism evidence="2 3">
    <name type="scientific">Culex pipiens pipiens</name>
    <name type="common">Northern house mosquito</name>
    <dbReference type="NCBI Taxonomy" id="38569"/>
    <lineage>
        <taxon>Eukaryota</taxon>
        <taxon>Metazoa</taxon>
        <taxon>Ecdysozoa</taxon>
        <taxon>Arthropoda</taxon>
        <taxon>Hexapoda</taxon>
        <taxon>Insecta</taxon>
        <taxon>Pterygota</taxon>
        <taxon>Neoptera</taxon>
        <taxon>Endopterygota</taxon>
        <taxon>Diptera</taxon>
        <taxon>Nematocera</taxon>
        <taxon>Culicoidea</taxon>
        <taxon>Culicidae</taxon>
        <taxon>Culicinae</taxon>
        <taxon>Culicini</taxon>
        <taxon>Culex</taxon>
        <taxon>Culex</taxon>
    </lineage>
</organism>
<keyword evidence="3" id="KW-1185">Reference proteome</keyword>
<proteinExistence type="predicted"/>
<gene>
    <name evidence="2" type="ORF">pipiens_013076</name>
</gene>
<dbReference type="Proteomes" id="UP001562425">
    <property type="component" value="Unassembled WGS sequence"/>
</dbReference>
<name>A0ABD1CZV3_CULPP</name>
<feature type="compositionally biased region" description="Basic residues" evidence="1">
    <location>
        <begin position="69"/>
        <end position="79"/>
    </location>
</feature>
<evidence type="ECO:0000256" key="1">
    <source>
        <dbReference type="SAM" id="MobiDB-lite"/>
    </source>
</evidence>
<sequence>MKFRLSKTQISEIFQLTIDSALSRPNCPHASQSGKRTPTAAELSKRVAVREKIAHRGQTVHSPGSNLRCRGRTVHTRRSPGKDRPPRPNCLLAGVDSALSRPIRKSPSLSGKRSHTAAKLPTRRGRFCVVAADKEIAVAVREKIAQRSQTVHSPGRFCVVAADTAKSPSLSGKRSHTAAKLPTRRGRFCVVAADKEIAVAVREKIAQRSQTLLSYRCVKGCRFRVFVRGTSISI</sequence>
<dbReference type="EMBL" id="JBEHCU010008373">
    <property type="protein sequence ID" value="KAL1384001.1"/>
    <property type="molecule type" value="Genomic_DNA"/>
</dbReference>
<evidence type="ECO:0000313" key="3">
    <source>
        <dbReference type="Proteomes" id="UP001562425"/>
    </source>
</evidence>
<dbReference type="AlphaFoldDB" id="A0ABD1CZV3"/>
<feature type="region of interest" description="Disordered" evidence="1">
    <location>
        <begin position="56"/>
        <end position="89"/>
    </location>
</feature>
<comment type="caution">
    <text evidence="2">The sequence shown here is derived from an EMBL/GenBank/DDBJ whole genome shotgun (WGS) entry which is preliminary data.</text>
</comment>
<protein>
    <submittedName>
        <fullName evidence="2">Uncharacterized protein</fullName>
    </submittedName>
</protein>